<dbReference type="AlphaFoldDB" id="Q0RZ48"/>
<keyword evidence="3" id="KW-0614">Plasmid</keyword>
<dbReference type="NCBIfam" id="NF033542">
    <property type="entry name" value="transpos_IS110"/>
    <property type="match status" value="1"/>
</dbReference>
<dbReference type="Pfam" id="PF01548">
    <property type="entry name" value="DEDD_Tnp_IS110"/>
    <property type="match status" value="1"/>
</dbReference>
<dbReference type="HOGENOM" id="CLU_036902_1_1_11"/>
<dbReference type="InterPro" id="IPR003346">
    <property type="entry name" value="Transposase_20"/>
</dbReference>
<dbReference type="PATRIC" id="fig|101510.16.peg.7749"/>
<evidence type="ECO:0000259" key="2">
    <source>
        <dbReference type="Pfam" id="PF02371"/>
    </source>
</evidence>
<organism evidence="3 4">
    <name type="scientific">Rhodococcus jostii (strain RHA1)</name>
    <dbReference type="NCBI Taxonomy" id="101510"/>
    <lineage>
        <taxon>Bacteria</taxon>
        <taxon>Bacillati</taxon>
        <taxon>Actinomycetota</taxon>
        <taxon>Actinomycetes</taxon>
        <taxon>Mycobacteriales</taxon>
        <taxon>Nocardiaceae</taxon>
        <taxon>Rhodococcus</taxon>
    </lineage>
</organism>
<dbReference type="GO" id="GO:0003677">
    <property type="term" value="F:DNA binding"/>
    <property type="evidence" value="ECO:0007669"/>
    <property type="project" value="InterPro"/>
</dbReference>
<dbReference type="PANTHER" id="PTHR33055:SF3">
    <property type="entry name" value="PUTATIVE TRANSPOSASE FOR IS117-RELATED"/>
    <property type="match status" value="1"/>
</dbReference>
<dbReference type="InterPro" id="IPR002525">
    <property type="entry name" value="Transp_IS110-like_N"/>
</dbReference>
<dbReference type="Pfam" id="PF02371">
    <property type="entry name" value="Transposase_20"/>
    <property type="match status" value="1"/>
</dbReference>
<evidence type="ECO:0000259" key="1">
    <source>
        <dbReference type="Pfam" id="PF01548"/>
    </source>
</evidence>
<feature type="domain" description="Transposase IS116/IS110/IS902 C-terminal" evidence="2">
    <location>
        <begin position="227"/>
        <end position="297"/>
    </location>
</feature>
<feature type="domain" description="Transposase IS110-like N-terminal" evidence="1">
    <location>
        <begin position="8"/>
        <end position="151"/>
    </location>
</feature>
<dbReference type="Proteomes" id="UP000008710">
    <property type="component" value="Plasmid pRHL1"/>
</dbReference>
<evidence type="ECO:0000313" key="4">
    <source>
        <dbReference type="Proteomes" id="UP000008710"/>
    </source>
</evidence>
<reference evidence="4" key="1">
    <citation type="journal article" date="2006" name="Proc. Natl. Acad. Sci. U.S.A.">
        <title>The complete genome of Rhodococcus sp. RHA1 provides insights into a catabolic powerhouse.</title>
        <authorList>
            <person name="McLeod M.P."/>
            <person name="Warren R.L."/>
            <person name="Hsiao W.W.L."/>
            <person name="Araki N."/>
            <person name="Myhre M."/>
            <person name="Fernandes C."/>
            <person name="Miyazawa D."/>
            <person name="Wong W."/>
            <person name="Lillquist A.L."/>
            <person name="Wang D."/>
            <person name="Dosanjh M."/>
            <person name="Hara H."/>
            <person name="Petrescu A."/>
            <person name="Morin R.D."/>
            <person name="Yang G."/>
            <person name="Stott J.M."/>
            <person name="Schein J.E."/>
            <person name="Shin H."/>
            <person name="Smailus D."/>
            <person name="Siddiqui A.S."/>
            <person name="Marra M.A."/>
            <person name="Jones S.J.M."/>
            <person name="Holt R."/>
            <person name="Brinkman F.S.L."/>
            <person name="Miyauchi K."/>
            <person name="Fukuda M."/>
            <person name="Davies J.E."/>
            <person name="Mohn W.W."/>
            <person name="Eltis L.D."/>
        </authorList>
    </citation>
    <scope>NUCLEOTIDE SEQUENCE [LARGE SCALE GENOMIC DNA]</scope>
    <source>
        <strain evidence="4">RHA1</strain>
    </source>
</reference>
<dbReference type="PANTHER" id="PTHR33055">
    <property type="entry name" value="TRANSPOSASE FOR INSERTION SEQUENCE ELEMENT IS1111A"/>
    <property type="match status" value="1"/>
</dbReference>
<dbReference type="EMBL" id="CP000432">
    <property type="protein sequence ID" value="ABG99438.1"/>
    <property type="molecule type" value="Genomic_DNA"/>
</dbReference>
<protein>
    <submittedName>
        <fullName evidence="3">Transposase</fullName>
    </submittedName>
</protein>
<dbReference type="GO" id="GO:0004803">
    <property type="term" value="F:transposase activity"/>
    <property type="evidence" value="ECO:0007669"/>
    <property type="project" value="InterPro"/>
</dbReference>
<sequence length="363" mass="40197">MFTERTSIGLDVHARSVAAAAIDSLTGQVVQGRLTPSYEHIRSWISSLPGPVAVAYEAGPTGFGLYRDLAAAGVRCEVVAPSKLQKPSGDRVKTDARDALHLARLLRLDEVISVAIPSVDQEAARDLVRAREDCRGDLMRARHRLSKLLLRHGIVYYGGRAWTGAHDRWLRTEAAPQLILPATRMAFDADYDHVLTMQARRRRLDAAIEEMAAASEFTPIVRRMCCLRGVSTLTGFALAVEIGDWNRFTGNTIGSFVGLVPSEYSSGSSRVQGSITKTGNTHARRLLVEAAWHHRPRYHIGAVMRSRWEQAPAAARTRGDDGNRRLHQRWVGFLERSKRPVTANVAIARELAGWCWSLAVMDC</sequence>
<accession>Q0RZ48</accession>
<evidence type="ECO:0000313" key="3">
    <source>
        <dbReference type="EMBL" id="ABG99438.1"/>
    </source>
</evidence>
<gene>
    <name evidence="3" type="ordered locus">RHA1_ro08394</name>
</gene>
<dbReference type="OrthoDB" id="3191145at2"/>
<proteinExistence type="predicted"/>
<name>Q0RZ48_RHOJR</name>
<dbReference type="KEGG" id="rha:RHA1_ro08394"/>
<dbReference type="InterPro" id="IPR047650">
    <property type="entry name" value="Transpos_IS110"/>
</dbReference>
<dbReference type="GO" id="GO:0006313">
    <property type="term" value="P:DNA transposition"/>
    <property type="evidence" value="ECO:0007669"/>
    <property type="project" value="InterPro"/>
</dbReference>
<geneLocation type="plasmid" evidence="3 4">
    <name>pRHL1</name>
</geneLocation>
<dbReference type="RefSeq" id="WP_011599241.1">
    <property type="nucleotide sequence ID" value="NC_008269.1"/>
</dbReference>